<keyword evidence="9" id="KW-1185">Reference proteome</keyword>
<accession>A0A915TZT4</accession>
<dbReference type="FunFam" id="3.40.50.300:FF:000013">
    <property type="entry name" value="PhoH family ATPase"/>
    <property type="match status" value="1"/>
</dbReference>
<dbReference type="RefSeq" id="WP_267928706.1">
    <property type="nucleotide sequence ID" value="NZ_AP024233.1"/>
</dbReference>
<evidence type="ECO:0000259" key="7">
    <source>
        <dbReference type="Pfam" id="PF02562"/>
    </source>
</evidence>
<evidence type="ECO:0000256" key="5">
    <source>
        <dbReference type="ARBA" id="ARBA00022840"/>
    </source>
</evidence>
<comment type="similarity">
    <text evidence="2">Belongs to the PhoH family.</text>
</comment>
<proteinExistence type="inferred from homology"/>
<dbReference type="KEGG" id="ddu:GF1_11800"/>
<dbReference type="InterPro" id="IPR003714">
    <property type="entry name" value="PhoH"/>
</dbReference>
<dbReference type="InterPro" id="IPR027417">
    <property type="entry name" value="P-loop_NTPase"/>
</dbReference>
<comment type="subcellular location">
    <subcellularLocation>
        <location evidence="1">Cytoplasm</location>
    </subcellularLocation>
</comment>
<evidence type="ECO:0000256" key="6">
    <source>
        <dbReference type="ARBA" id="ARBA00039970"/>
    </source>
</evidence>
<keyword evidence="5" id="KW-0067">ATP-binding</keyword>
<dbReference type="EMBL" id="AP024233">
    <property type="protein sequence ID" value="BCO08804.1"/>
    <property type="molecule type" value="Genomic_DNA"/>
</dbReference>
<organism evidence="8 9">
    <name type="scientific">Desulfolithobacter dissulfuricans</name>
    <dbReference type="NCBI Taxonomy" id="2795293"/>
    <lineage>
        <taxon>Bacteria</taxon>
        <taxon>Pseudomonadati</taxon>
        <taxon>Thermodesulfobacteriota</taxon>
        <taxon>Desulfobulbia</taxon>
        <taxon>Desulfobulbales</taxon>
        <taxon>Desulfobulbaceae</taxon>
        <taxon>Desulfolithobacter</taxon>
    </lineage>
</organism>
<keyword evidence="3" id="KW-0963">Cytoplasm</keyword>
<dbReference type="Gene3D" id="3.40.50.300">
    <property type="entry name" value="P-loop containing nucleotide triphosphate hydrolases"/>
    <property type="match status" value="1"/>
</dbReference>
<dbReference type="Pfam" id="PF02562">
    <property type="entry name" value="PhoH"/>
    <property type="match status" value="1"/>
</dbReference>
<dbReference type="PANTHER" id="PTHR30473:SF1">
    <property type="entry name" value="PHOH-LIKE PROTEIN"/>
    <property type="match status" value="1"/>
</dbReference>
<sequence length="347" mass="38429">MKITATPKNNQTTRNLDFSDNAAAQVLFGDLNRNLQTVEQATGVSIHARGNLLQVKGRSHAVGLAASVLEQLYELIRKGYPIFTQDIAFGVKILESSPRTQLEEIFLDKVYITSRNRVVSPKSVNQKRYIEAIRHNDIVFGIGPAGTGKTYLAVAMAVSALASEQVRSIILTRPAVEAGEKLGFLPGDMAQKVDPYLRPLYDALNDMLGQDKAQELVERGIIEIAPLAFMRGRTLNNAFIILDEAQNTTREQMKMFLTRIGFDSKAVVTGDITQIDLPGSTRSGLVEAQNILEGIRGIHFSRFAKSDVVRHPLVQEIIQAYEDQEVRVAARSGRKKEKKPSTILRAE</sequence>
<name>A0A915TZT4_9BACT</name>
<evidence type="ECO:0000256" key="2">
    <source>
        <dbReference type="ARBA" id="ARBA00010393"/>
    </source>
</evidence>
<gene>
    <name evidence="8" type="ORF">GF1_11800</name>
</gene>
<dbReference type="Proteomes" id="UP001063350">
    <property type="component" value="Chromosome"/>
</dbReference>
<evidence type="ECO:0000313" key="8">
    <source>
        <dbReference type="EMBL" id="BCO08804.1"/>
    </source>
</evidence>
<reference evidence="8" key="1">
    <citation type="submission" date="2020-12" db="EMBL/GenBank/DDBJ databases">
        <title>Desulfobium dissulfuricans gen. nov., sp. nov., a novel mesophilic, sulfate-reducing bacterium isolated from a deep-sea hydrothermal vent.</title>
        <authorList>
            <person name="Hashimoto Y."/>
            <person name="Tame A."/>
            <person name="Sawayama S."/>
            <person name="Miyazaki J."/>
            <person name="Takai K."/>
            <person name="Nakagawa S."/>
        </authorList>
    </citation>
    <scope>NUCLEOTIDE SEQUENCE</scope>
    <source>
        <strain evidence="8">GF1</strain>
    </source>
</reference>
<protein>
    <recommendedName>
        <fullName evidence="6">PhoH-like protein</fullName>
    </recommendedName>
</protein>
<dbReference type="GO" id="GO:0005829">
    <property type="term" value="C:cytosol"/>
    <property type="evidence" value="ECO:0007669"/>
    <property type="project" value="TreeGrafter"/>
</dbReference>
<evidence type="ECO:0000256" key="3">
    <source>
        <dbReference type="ARBA" id="ARBA00022490"/>
    </source>
</evidence>
<dbReference type="PANTHER" id="PTHR30473">
    <property type="entry name" value="PROTEIN PHOH"/>
    <property type="match status" value="1"/>
</dbReference>
<evidence type="ECO:0000313" key="9">
    <source>
        <dbReference type="Proteomes" id="UP001063350"/>
    </source>
</evidence>
<dbReference type="SUPFAM" id="SSF52540">
    <property type="entry name" value="P-loop containing nucleoside triphosphate hydrolases"/>
    <property type="match status" value="1"/>
</dbReference>
<keyword evidence="4" id="KW-0547">Nucleotide-binding</keyword>
<evidence type="ECO:0000256" key="1">
    <source>
        <dbReference type="ARBA" id="ARBA00004496"/>
    </source>
</evidence>
<evidence type="ECO:0000256" key="4">
    <source>
        <dbReference type="ARBA" id="ARBA00022741"/>
    </source>
</evidence>
<dbReference type="AlphaFoldDB" id="A0A915TZT4"/>
<dbReference type="GO" id="GO:0005524">
    <property type="term" value="F:ATP binding"/>
    <property type="evidence" value="ECO:0007669"/>
    <property type="project" value="UniProtKB-KW"/>
</dbReference>
<feature type="domain" description="PhoH-like protein" evidence="7">
    <location>
        <begin position="119"/>
        <end position="322"/>
    </location>
</feature>
<dbReference type="InterPro" id="IPR051451">
    <property type="entry name" value="PhoH2-like"/>
</dbReference>